<dbReference type="Proteomes" id="UP000092730">
    <property type="component" value="Chromosome 7"/>
</dbReference>
<sequence>MSSGMTPEEIAFEEAAKASLTLNQNLNLGTFILASGTDALLCGVMVTQMMEYWTYSAHDRKFNKGCVLITTTSSLGATIFIIVLMFKLFVYDFGKYTPFAAIPDLTYMCISDIVPSTATQLFFTHRAYKLMGRSKTLGLIIIAMILVSVAGAIGFPITQEMYHKNKSEAILNSKIALTYCWLSGALGADVLITASIMWGLWKSKTGWKETDKTVKRLIRVMVETQLPPTILLIVFFIFVFGYSDYYLDIYPLLTLMLSIQMAITTGSSSGRTPSKPPVVHVLTETNVQSDGQQGIPHKGQAKPRYLNENDHFSPRRQPAKDPLELDDDSIELDVIPTLDEEHRAVELEDRDSSHKMDYMDNSSRTGLTDKRK</sequence>
<evidence type="ECO:0000313" key="4">
    <source>
        <dbReference type="EMBL" id="WVW86112.1"/>
    </source>
</evidence>
<reference evidence="4" key="1">
    <citation type="submission" date="2013-07" db="EMBL/GenBank/DDBJ databases">
        <authorList>
            <consortium name="The Broad Institute Genome Sequencing Platform"/>
            <person name="Cuomo C."/>
            <person name="Litvintseva A."/>
            <person name="Chen Y."/>
            <person name="Heitman J."/>
            <person name="Sun S."/>
            <person name="Springer D."/>
            <person name="Dromer F."/>
            <person name="Young S.K."/>
            <person name="Zeng Q."/>
            <person name="Gargeya S."/>
            <person name="Fitzgerald M."/>
            <person name="Abouelleil A."/>
            <person name="Alvarado L."/>
            <person name="Berlin A.M."/>
            <person name="Chapman S.B."/>
            <person name="Dewar J."/>
            <person name="Goldberg J."/>
            <person name="Griggs A."/>
            <person name="Gujja S."/>
            <person name="Hansen M."/>
            <person name="Howarth C."/>
            <person name="Imamovic A."/>
            <person name="Larimer J."/>
            <person name="McCowan C."/>
            <person name="Murphy C."/>
            <person name="Pearson M."/>
            <person name="Priest M."/>
            <person name="Roberts A."/>
            <person name="Saif S."/>
            <person name="Shea T."/>
            <person name="Sykes S."/>
            <person name="Wortman J."/>
            <person name="Nusbaum C."/>
            <person name="Birren B."/>
        </authorList>
    </citation>
    <scope>NUCLEOTIDE SEQUENCE</scope>
    <source>
        <strain evidence="4">CBS 10118</strain>
    </source>
</reference>
<feature type="region of interest" description="Disordered" evidence="1">
    <location>
        <begin position="285"/>
        <end position="372"/>
    </location>
</feature>
<dbReference type="KEGG" id="kbi:30211881"/>
<dbReference type="PANTHER" id="PTHR40465:SF1">
    <property type="entry name" value="DUF6534 DOMAIN-CONTAINING PROTEIN"/>
    <property type="match status" value="1"/>
</dbReference>
<feature type="transmembrane region" description="Helical" evidence="2">
    <location>
        <begin position="175"/>
        <end position="201"/>
    </location>
</feature>
<protein>
    <recommendedName>
        <fullName evidence="3">DUF6534 domain-containing protein</fullName>
    </recommendedName>
</protein>
<keyword evidence="2" id="KW-1133">Transmembrane helix</keyword>
<dbReference type="AlphaFoldDB" id="A0AAJ8KF52"/>
<name>A0AAJ8KF52_9TREE</name>
<reference evidence="4" key="2">
    <citation type="submission" date="2024-02" db="EMBL/GenBank/DDBJ databases">
        <title>Comparative genomics of Cryptococcus and Kwoniella reveals pathogenesis evolution and contrasting modes of karyotype evolution via chromosome fusion or intercentromeric recombination.</title>
        <authorList>
            <person name="Coelho M.A."/>
            <person name="David-Palma M."/>
            <person name="Shea T."/>
            <person name="Bowers K."/>
            <person name="McGinley-Smith S."/>
            <person name="Mohammad A.W."/>
            <person name="Gnirke A."/>
            <person name="Yurkov A.M."/>
            <person name="Nowrousian M."/>
            <person name="Sun S."/>
            <person name="Cuomo C.A."/>
            <person name="Heitman J."/>
        </authorList>
    </citation>
    <scope>NUCLEOTIDE SEQUENCE</scope>
    <source>
        <strain evidence="4">CBS 10118</strain>
    </source>
</reference>
<dbReference type="Pfam" id="PF20152">
    <property type="entry name" value="DUF6534"/>
    <property type="match status" value="1"/>
</dbReference>
<keyword evidence="2" id="KW-0812">Transmembrane</keyword>
<feature type="transmembrane region" description="Helical" evidence="2">
    <location>
        <begin position="136"/>
        <end position="155"/>
    </location>
</feature>
<organism evidence="4 5">
    <name type="scientific">Kwoniella bestiolae CBS 10118</name>
    <dbReference type="NCBI Taxonomy" id="1296100"/>
    <lineage>
        <taxon>Eukaryota</taxon>
        <taxon>Fungi</taxon>
        <taxon>Dikarya</taxon>
        <taxon>Basidiomycota</taxon>
        <taxon>Agaricomycotina</taxon>
        <taxon>Tremellomycetes</taxon>
        <taxon>Tremellales</taxon>
        <taxon>Cryptococcaceae</taxon>
        <taxon>Kwoniella</taxon>
    </lineage>
</organism>
<dbReference type="InterPro" id="IPR045339">
    <property type="entry name" value="DUF6534"/>
</dbReference>
<feature type="compositionally biased region" description="Basic and acidic residues" evidence="1">
    <location>
        <begin position="305"/>
        <end position="323"/>
    </location>
</feature>
<evidence type="ECO:0000256" key="2">
    <source>
        <dbReference type="SAM" id="Phobius"/>
    </source>
</evidence>
<dbReference type="RefSeq" id="XP_065726685.1">
    <property type="nucleotide sequence ID" value="XM_065870613.1"/>
</dbReference>
<dbReference type="EMBL" id="CP144547">
    <property type="protein sequence ID" value="WVW86112.1"/>
    <property type="molecule type" value="Genomic_DNA"/>
</dbReference>
<feature type="transmembrane region" description="Helical" evidence="2">
    <location>
        <begin position="67"/>
        <end position="90"/>
    </location>
</feature>
<feature type="transmembrane region" description="Helical" evidence="2">
    <location>
        <begin position="28"/>
        <end position="46"/>
    </location>
</feature>
<evidence type="ECO:0000313" key="5">
    <source>
        <dbReference type="Proteomes" id="UP000092730"/>
    </source>
</evidence>
<dbReference type="PANTHER" id="PTHR40465">
    <property type="entry name" value="CHROMOSOME 1, WHOLE GENOME SHOTGUN SEQUENCE"/>
    <property type="match status" value="1"/>
</dbReference>
<keyword evidence="2" id="KW-0472">Membrane</keyword>
<gene>
    <name evidence="4" type="ORF">I302_108152</name>
</gene>
<feature type="transmembrane region" description="Helical" evidence="2">
    <location>
        <begin position="222"/>
        <end position="243"/>
    </location>
</feature>
<evidence type="ECO:0000256" key="1">
    <source>
        <dbReference type="SAM" id="MobiDB-lite"/>
    </source>
</evidence>
<feature type="compositionally biased region" description="Basic and acidic residues" evidence="1">
    <location>
        <begin position="339"/>
        <end position="358"/>
    </location>
</feature>
<feature type="domain" description="DUF6534" evidence="3">
    <location>
        <begin position="186"/>
        <end position="254"/>
    </location>
</feature>
<proteinExistence type="predicted"/>
<accession>A0AAJ8KF52</accession>
<dbReference type="GeneID" id="30211881"/>
<keyword evidence="5" id="KW-1185">Reference proteome</keyword>
<evidence type="ECO:0000259" key="3">
    <source>
        <dbReference type="Pfam" id="PF20152"/>
    </source>
</evidence>